<dbReference type="InterPro" id="IPR027974">
    <property type="entry name" value="DUF4470"/>
</dbReference>
<dbReference type="InterPro" id="IPR028235">
    <property type="entry name" value="DNAAF3_C"/>
</dbReference>
<feature type="domain" description="Dynein assembly factor 3 C-terminal" evidence="8">
    <location>
        <begin position="138"/>
        <end position="429"/>
    </location>
</feature>
<dbReference type="AlphaFoldDB" id="I3KVX0"/>
<reference evidence="9" key="2">
    <citation type="submission" date="2025-09" db="UniProtKB">
        <authorList>
            <consortium name="Ensembl"/>
        </authorList>
    </citation>
    <scope>IDENTIFICATION</scope>
</reference>
<dbReference type="CTD" id="100536527"/>
<evidence type="ECO:0000256" key="4">
    <source>
        <dbReference type="ARBA" id="ARBA00024190"/>
    </source>
</evidence>
<keyword evidence="2" id="KW-0963">Cytoplasm</keyword>
<dbReference type="FunCoup" id="I3KVX0">
    <property type="interactions" value="78"/>
</dbReference>
<dbReference type="InParanoid" id="I3KVX0"/>
<reference evidence="9" key="1">
    <citation type="submission" date="2025-08" db="UniProtKB">
        <authorList>
            <consortium name="Ensembl"/>
        </authorList>
    </citation>
    <scope>IDENTIFICATION</scope>
</reference>
<dbReference type="GO" id="GO:0070286">
    <property type="term" value="P:axonemal dynein complex assembly"/>
    <property type="evidence" value="ECO:0007669"/>
    <property type="project" value="InterPro"/>
</dbReference>
<dbReference type="GeneTree" id="ENSGT00390000002069"/>
<evidence type="ECO:0000256" key="6">
    <source>
        <dbReference type="ARBA" id="ARBA00025165"/>
    </source>
</evidence>
<sequence length="445" mass="50261">MSAGRASEGAGCITWWGFSPARDLLHIGPERCEGDINVLLVGSGDPRHILKTIAGLQDKQSVHIWVIENSMEVVARQLLLLYLALIPQDSMGINEKTEVFLEVFGNAEIRSQTEEVLQRVASQLSLSVTETMAVHGCLNTTLLKFKERDELDRIFKSWIQTQSSSSEHPAPVMAKAWDYRVRQHLGTRYDSKKGCFDWDLTMKLHEKGCGVINRQQYMRWREQGLAFEMREGIYQITNPSLLSSRVFSQKGDKVAIRGYWGDIVSSPYLSFGIETDDKSLLKTQNGQHIKTAQDISFANLQGLFQSLSSRRGCPTTSQPYTDAEEDTSIRTVSIKDLMYPNGISVTFLPLDSLHKLPEKQKYSQFFNTIYFSASFVHQLGPMMRQIAAPDAVLVVELAKYILDLNKEQEAGFAKKVEDIALEAGFEPWHEGTSDDVHAVFIQQRK</sequence>
<feature type="domain" description="DUF4470" evidence="7">
    <location>
        <begin position="15"/>
        <end position="109"/>
    </location>
</feature>
<keyword evidence="3" id="KW-0970">Cilium biogenesis/degradation</keyword>
<dbReference type="OrthoDB" id="538817at2759"/>
<evidence type="ECO:0000256" key="2">
    <source>
        <dbReference type="ARBA" id="ARBA00022490"/>
    </source>
</evidence>
<comment type="similarity">
    <text evidence="1">Belongs to the DNAAF3 family.</text>
</comment>
<organism evidence="9 10">
    <name type="scientific">Oreochromis niloticus</name>
    <name type="common">Nile tilapia</name>
    <name type="synonym">Tilapia nilotica</name>
    <dbReference type="NCBI Taxonomy" id="8128"/>
    <lineage>
        <taxon>Eukaryota</taxon>
        <taxon>Metazoa</taxon>
        <taxon>Chordata</taxon>
        <taxon>Craniata</taxon>
        <taxon>Vertebrata</taxon>
        <taxon>Euteleostomi</taxon>
        <taxon>Actinopterygii</taxon>
        <taxon>Neopterygii</taxon>
        <taxon>Teleostei</taxon>
        <taxon>Neoteleostei</taxon>
        <taxon>Acanthomorphata</taxon>
        <taxon>Ovalentaria</taxon>
        <taxon>Cichlomorphae</taxon>
        <taxon>Cichliformes</taxon>
        <taxon>Cichlidae</taxon>
        <taxon>African cichlids</taxon>
        <taxon>Pseudocrenilabrinae</taxon>
        <taxon>Oreochromini</taxon>
        <taxon>Oreochromis</taxon>
    </lineage>
</organism>
<evidence type="ECO:0000313" key="9">
    <source>
        <dbReference type="Ensembl" id="ENSONIP00000025266.2"/>
    </source>
</evidence>
<gene>
    <name evidence="9" type="primary">dnaaf3</name>
</gene>
<dbReference type="GO" id="GO:0120293">
    <property type="term" value="C:dynein axonemal particle"/>
    <property type="evidence" value="ECO:0007669"/>
    <property type="project" value="UniProtKB-SubCell"/>
</dbReference>
<dbReference type="PANTHER" id="PTHR22118:SF14">
    <property type="entry name" value="DYNEIN AXONEMAL ASSEMBLY FACTOR 3"/>
    <property type="match status" value="1"/>
</dbReference>
<dbReference type="Proteomes" id="UP000005207">
    <property type="component" value="Unplaced"/>
</dbReference>
<evidence type="ECO:0000313" key="10">
    <source>
        <dbReference type="Proteomes" id="UP000005207"/>
    </source>
</evidence>
<dbReference type="OMA" id="MREGIYQ"/>
<name>I3KVX0_ORENI</name>
<evidence type="ECO:0000256" key="5">
    <source>
        <dbReference type="ARBA" id="ARBA00024431"/>
    </source>
</evidence>
<proteinExistence type="inferred from homology"/>
<accession>I3KVX0</accession>
<evidence type="ECO:0000256" key="3">
    <source>
        <dbReference type="ARBA" id="ARBA00022794"/>
    </source>
</evidence>
<dbReference type="Ensembl" id="ENSONIT00000025287.2">
    <property type="protein sequence ID" value="ENSONIP00000025266.2"/>
    <property type="gene ID" value="ENSONIG00000020059.2"/>
</dbReference>
<evidence type="ECO:0000256" key="1">
    <source>
        <dbReference type="ARBA" id="ARBA00010449"/>
    </source>
</evidence>
<dbReference type="Pfam" id="PF14740">
    <property type="entry name" value="DUF4471"/>
    <property type="match status" value="1"/>
</dbReference>
<comment type="subcellular location">
    <subcellularLocation>
        <location evidence="4">Dynein axonemal particle</location>
    </subcellularLocation>
</comment>
<dbReference type="Pfam" id="PF14737">
    <property type="entry name" value="DUF4470"/>
    <property type="match status" value="1"/>
</dbReference>
<dbReference type="GO" id="GO:0044458">
    <property type="term" value="P:motile cilium assembly"/>
    <property type="evidence" value="ECO:0007669"/>
    <property type="project" value="TreeGrafter"/>
</dbReference>
<keyword evidence="10" id="KW-1185">Reference proteome</keyword>
<dbReference type="GeneID" id="100701606"/>
<dbReference type="KEGG" id="onl:100701606"/>
<evidence type="ECO:0000259" key="7">
    <source>
        <dbReference type="Pfam" id="PF14737"/>
    </source>
</evidence>
<protein>
    <recommendedName>
        <fullName evidence="5">Dynein axonemal assembly factor 3</fullName>
    </recommendedName>
</protein>
<dbReference type="HOGENOM" id="CLU_024420_2_1_1"/>
<dbReference type="InterPro" id="IPR039304">
    <property type="entry name" value="DNAAF3"/>
</dbReference>
<dbReference type="PANTHER" id="PTHR22118">
    <property type="entry name" value="DYNEIN ASSEMBLY FACTOR 3, AXONEMAL"/>
    <property type="match status" value="1"/>
</dbReference>
<evidence type="ECO:0000259" key="8">
    <source>
        <dbReference type="Pfam" id="PF14740"/>
    </source>
</evidence>
<comment type="function">
    <text evidence="6">Required for the assembly of axonemal inner and outer dynein arms. Involved in preassembly of dyneins into complexes before their transport into cilia.</text>
</comment>